<dbReference type="InterPro" id="IPR011990">
    <property type="entry name" value="TPR-like_helical_dom_sf"/>
</dbReference>
<evidence type="ECO:0000313" key="4">
    <source>
        <dbReference type="EMBL" id="SUO96920.1"/>
    </source>
</evidence>
<dbReference type="AlphaFoldDB" id="A0A380MWF0"/>
<gene>
    <name evidence="4" type="ORF">NCTC10717_01247</name>
</gene>
<dbReference type="Proteomes" id="UP000254575">
    <property type="component" value="Unassembled WGS sequence"/>
</dbReference>
<evidence type="ECO:0000313" key="5">
    <source>
        <dbReference type="Proteomes" id="UP000254575"/>
    </source>
</evidence>
<proteinExistence type="predicted"/>
<feature type="domain" description="Outer membrane lipoprotein BamD-like" evidence="3">
    <location>
        <begin position="83"/>
        <end position="152"/>
    </location>
</feature>
<evidence type="ECO:0000256" key="2">
    <source>
        <dbReference type="SAM" id="Coils"/>
    </source>
</evidence>
<organism evidence="4 5">
    <name type="scientific">Suttonella indologenes</name>
    <dbReference type="NCBI Taxonomy" id="13276"/>
    <lineage>
        <taxon>Bacteria</taxon>
        <taxon>Pseudomonadati</taxon>
        <taxon>Pseudomonadota</taxon>
        <taxon>Gammaproteobacteria</taxon>
        <taxon>Cardiobacteriales</taxon>
        <taxon>Cardiobacteriaceae</taxon>
        <taxon>Suttonella</taxon>
    </lineage>
</organism>
<dbReference type="EMBL" id="UHIA01000004">
    <property type="protein sequence ID" value="SUO96920.1"/>
    <property type="molecule type" value="Genomic_DNA"/>
</dbReference>
<keyword evidence="2" id="KW-0175">Coiled coil</keyword>
<feature type="coiled-coil region" evidence="2">
    <location>
        <begin position="7"/>
        <end position="48"/>
    </location>
</feature>
<dbReference type="Pfam" id="PF13525">
    <property type="entry name" value="YfiO"/>
    <property type="match status" value="1"/>
</dbReference>
<reference evidence="4 5" key="1">
    <citation type="submission" date="2018-06" db="EMBL/GenBank/DDBJ databases">
        <authorList>
            <consortium name="Pathogen Informatics"/>
            <person name="Doyle S."/>
        </authorList>
    </citation>
    <scope>NUCLEOTIDE SEQUENCE [LARGE SCALE GENOMIC DNA]</scope>
    <source>
        <strain evidence="4 5">NCTC10717</strain>
    </source>
</reference>
<protein>
    <submittedName>
        <fullName evidence="4">Tol-pal system protein YbgF</fullName>
    </submittedName>
</protein>
<sequence length="184" mass="19654">MLLGACSSGLQEKLDQSTATIQQLQNQVVDLRAENAGLQQQLSEAKQARIPTGVIAVDASGTGSLYQRVSAGTVVSEAHGVSYDNALQLYRAGDIDGAIRSFEAFLAGGAQGEQAALAQYWIGDANYSKQDYPQAVRYLGTFLRNMPHSEKSVPALEKLIRALRAVGRNEDADVLQSQGVSAIQ</sequence>
<accession>A0A380MWF0</accession>
<name>A0A380MWF0_9GAMM</name>
<keyword evidence="1" id="KW-0732">Signal</keyword>
<dbReference type="Gene3D" id="1.25.40.10">
    <property type="entry name" value="Tetratricopeptide repeat domain"/>
    <property type="match status" value="1"/>
</dbReference>
<evidence type="ECO:0000259" key="3">
    <source>
        <dbReference type="Pfam" id="PF13525"/>
    </source>
</evidence>
<dbReference type="InterPro" id="IPR039565">
    <property type="entry name" value="BamD-like"/>
</dbReference>
<keyword evidence="5" id="KW-1185">Reference proteome</keyword>
<evidence type="ECO:0000256" key="1">
    <source>
        <dbReference type="ARBA" id="ARBA00022729"/>
    </source>
</evidence>
<dbReference type="SUPFAM" id="SSF48452">
    <property type="entry name" value="TPR-like"/>
    <property type="match status" value="1"/>
</dbReference>